<protein>
    <recommendedName>
        <fullName evidence="3">SRR1-like domain-containing protein</fullName>
    </recommendedName>
</protein>
<dbReference type="Pfam" id="PF07985">
    <property type="entry name" value="SRR1"/>
    <property type="match status" value="1"/>
</dbReference>
<proteinExistence type="inferred from homology"/>
<dbReference type="OrthoDB" id="551431at2759"/>
<evidence type="ECO:0000313" key="5">
    <source>
        <dbReference type="Proteomes" id="UP000245783"/>
    </source>
</evidence>
<dbReference type="GO" id="GO:0005737">
    <property type="term" value="C:cytoplasm"/>
    <property type="evidence" value="ECO:0007669"/>
    <property type="project" value="TreeGrafter"/>
</dbReference>
<gene>
    <name evidence="4" type="ORF">IE81DRAFT_364778</name>
</gene>
<dbReference type="PANTHER" id="PTHR28626">
    <property type="entry name" value="SRR1-LIKE PROTEIN"/>
    <property type="match status" value="1"/>
</dbReference>
<dbReference type="GeneID" id="37038759"/>
<name>A0A316W484_9BASI</name>
<reference evidence="4 5" key="1">
    <citation type="journal article" date="2018" name="Mol. Biol. Evol.">
        <title>Broad Genomic Sampling Reveals a Smut Pathogenic Ancestry of the Fungal Clade Ustilaginomycotina.</title>
        <authorList>
            <person name="Kijpornyongpan T."/>
            <person name="Mondo S.J."/>
            <person name="Barry K."/>
            <person name="Sandor L."/>
            <person name="Lee J."/>
            <person name="Lipzen A."/>
            <person name="Pangilinan J."/>
            <person name="LaButti K."/>
            <person name="Hainaut M."/>
            <person name="Henrissat B."/>
            <person name="Grigoriev I.V."/>
            <person name="Spatafora J.W."/>
            <person name="Aime M.C."/>
        </authorList>
    </citation>
    <scope>NUCLEOTIDE SEQUENCE [LARGE SCALE GENOMIC DNA]</scope>
    <source>
        <strain evidence="4 5">MCA 4658</strain>
    </source>
</reference>
<accession>A0A316W484</accession>
<evidence type="ECO:0000256" key="2">
    <source>
        <dbReference type="SAM" id="MobiDB-lite"/>
    </source>
</evidence>
<dbReference type="PANTHER" id="PTHR28626:SF3">
    <property type="entry name" value="SRR1-LIKE PROTEIN"/>
    <property type="match status" value="1"/>
</dbReference>
<evidence type="ECO:0000259" key="3">
    <source>
        <dbReference type="Pfam" id="PF07985"/>
    </source>
</evidence>
<organism evidence="4 5">
    <name type="scientific">Ceraceosorus guamensis</name>
    <dbReference type="NCBI Taxonomy" id="1522189"/>
    <lineage>
        <taxon>Eukaryota</taxon>
        <taxon>Fungi</taxon>
        <taxon>Dikarya</taxon>
        <taxon>Basidiomycota</taxon>
        <taxon>Ustilaginomycotina</taxon>
        <taxon>Exobasidiomycetes</taxon>
        <taxon>Ceraceosorales</taxon>
        <taxon>Ceraceosoraceae</taxon>
        <taxon>Ceraceosorus</taxon>
    </lineage>
</organism>
<dbReference type="EMBL" id="KZ819360">
    <property type="protein sequence ID" value="PWN44502.1"/>
    <property type="molecule type" value="Genomic_DNA"/>
</dbReference>
<feature type="domain" description="SRR1-like" evidence="3">
    <location>
        <begin position="118"/>
        <end position="280"/>
    </location>
</feature>
<dbReference type="InParanoid" id="A0A316W484"/>
<feature type="region of interest" description="Disordered" evidence="2">
    <location>
        <begin position="1"/>
        <end position="53"/>
    </location>
</feature>
<comment type="similarity">
    <text evidence="1">Belongs to the SRR1 family.</text>
</comment>
<dbReference type="FunCoup" id="A0A316W484">
    <property type="interactions" value="120"/>
</dbReference>
<dbReference type="InterPro" id="IPR040044">
    <property type="entry name" value="SRR1L"/>
</dbReference>
<dbReference type="RefSeq" id="XP_025371662.1">
    <property type="nucleotide sequence ID" value="XM_025516889.1"/>
</dbReference>
<dbReference type="InterPro" id="IPR012942">
    <property type="entry name" value="SRR1-like"/>
</dbReference>
<keyword evidence="5" id="KW-1185">Reference proteome</keyword>
<dbReference type="AlphaFoldDB" id="A0A316W484"/>
<evidence type="ECO:0000313" key="4">
    <source>
        <dbReference type="EMBL" id="PWN44502.1"/>
    </source>
</evidence>
<dbReference type="GO" id="GO:0005634">
    <property type="term" value="C:nucleus"/>
    <property type="evidence" value="ECO:0007669"/>
    <property type="project" value="TreeGrafter"/>
</dbReference>
<evidence type="ECO:0000256" key="1">
    <source>
        <dbReference type="ARBA" id="ARBA00009856"/>
    </source>
</evidence>
<dbReference type="Proteomes" id="UP000245783">
    <property type="component" value="Unassembled WGS sequence"/>
</dbReference>
<sequence length="345" mass="38385">MTSTQEDSQEASGDFTFQKVRRGRKGKRGQDAARSTAPSFAPHPHPEDSVQTMTPEQAAALLSRRREIVLGKRRLLDGHDADERTMVAVAECVRKALRDQTVAEDERGATSSQSAARSTDSLRPAHILHLGLGSVINNRIAQFQLGFLLLLRDQLGGEACSVQGFDPIWTKEDTDLLESFDLTCLSKNEQGSYVLEQPTLVYMPHCGRSLYESILRANWSIKGLHNLLLCSNGFDKYAQLSNDLKREAPCMHRILPHLHVIPLPSVPAPNHDSLNDLVFQRFAPTLQAAERQSREGSANASSVDGLVAHMRHTLSLDPPVTPWRPGFWELPPLDPRQLVKDPELQ</sequence>